<dbReference type="Gene3D" id="3.80.10.10">
    <property type="entry name" value="Ribonuclease Inhibitor"/>
    <property type="match status" value="5"/>
</dbReference>
<dbReference type="InterPro" id="IPR002182">
    <property type="entry name" value="NB-ARC"/>
</dbReference>
<evidence type="ECO:0000256" key="4">
    <source>
        <dbReference type="ARBA" id="ARBA00022741"/>
    </source>
</evidence>
<keyword evidence="3" id="KW-0677">Repeat</keyword>
<organism evidence="11 12">
    <name type="scientific">Coffea arabica</name>
    <name type="common">Arabian coffee</name>
    <dbReference type="NCBI Taxonomy" id="13443"/>
    <lineage>
        <taxon>Eukaryota</taxon>
        <taxon>Viridiplantae</taxon>
        <taxon>Streptophyta</taxon>
        <taxon>Embryophyta</taxon>
        <taxon>Tracheophyta</taxon>
        <taxon>Spermatophyta</taxon>
        <taxon>Magnoliopsida</taxon>
        <taxon>eudicotyledons</taxon>
        <taxon>Gunneridae</taxon>
        <taxon>Pentapetalae</taxon>
        <taxon>asterids</taxon>
        <taxon>lamiids</taxon>
        <taxon>Gentianales</taxon>
        <taxon>Rubiaceae</taxon>
        <taxon>Ixoroideae</taxon>
        <taxon>Gardenieae complex</taxon>
        <taxon>Bertiereae - Coffeeae clade</taxon>
        <taxon>Coffeeae</taxon>
        <taxon>Coffea</taxon>
    </lineage>
</organism>
<dbReference type="InterPro" id="IPR041118">
    <property type="entry name" value="Rx_N"/>
</dbReference>
<feature type="domain" description="R13L1/DRL21-like LRR repeat region" evidence="10">
    <location>
        <begin position="683"/>
        <end position="806"/>
    </location>
</feature>
<dbReference type="PRINTS" id="PR00364">
    <property type="entry name" value="DISEASERSIST"/>
</dbReference>
<name>A0A6P6U280_COFAR</name>
<evidence type="ECO:0000313" key="11">
    <source>
        <dbReference type="Proteomes" id="UP001652660"/>
    </source>
</evidence>
<dbReference type="OrthoDB" id="1896560at2759"/>
<evidence type="ECO:0000259" key="10">
    <source>
        <dbReference type="Pfam" id="PF25019"/>
    </source>
</evidence>
<dbReference type="GO" id="GO:0005524">
    <property type="term" value="F:ATP binding"/>
    <property type="evidence" value="ECO:0007669"/>
    <property type="project" value="UniProtKB-KW"/>
</dbReference>
<evidence type="ECO:0000313" key="12">
    <source>
        <dbReference type="RefSeq" id="XP_027084765.1"/>
    </source>
</evidence>
<evidence type="ECO:0000256" key="3">
    <source>
        <dbReference type="ARBA" id="ARBA00022737"/>
    </source>
</evidence>
<dbReference type="GO" id="GO:0051707">
    <property type="term" value="P:response to other organism"/>
    <property type="evidence" value="ECO:0007669"/>
    <property type="project" value="UniProtKB-ARBA"/>
</dbReference>
<dbReference type="InterPro" id="IPR058922">
    <property type="entry name" value="WHD_DRP"/>
</dbReference>
<dbReference type="Gene3D" id="1.10.10.10">
    <property type="entry name" value="Winged helix-like DNA-binding domain superfamily/Winged helix DNA-binding domain"/>
    <property type="match status" value="1"/>
</dbReference>
<keyword evidence="6" id="KW-0067">ATP-binding</keyword>
<dbReference type="Pfam" id="PF23559">
    <property type="entry name" value="WHD_DRP"/>
    <property type="match status" value="1"/>
</dbReference>
<dbReference type="InterPro" id="IPR032675">
    <property type="entry name" value="LRR_dom_sf"/>
</dbReference>
<dbReference type="Pfam" id="PF25019">
    <property type="entry name" value="LRR_R13L1-DRL21"/>
    <property type="match status" value="2"/>
</dbReference>
<reference evidence="11" key="1">
    <citation type="journal article" date="2025" name="Foods">
        <title>Unveiling the Microbial Signatures of Arabica Coffee Cherries: Insights into Ripeness Specific Diversity, Functional Traits, and Implications for Quality and Safety.</title>
        <authorList>
            <consortium name="RefSeq"/>
            <person name="Tenea G.N."/>
            <person name="Cifuentes V."/>
            <person name="Reyes P."/>
            <person name="Cevallos-Vallejos M."/>
        </authorList>
    </citation>
    <scope>NUCLEOTIDE SEQUENCE [LARGE SCALE GENOMIC DNA]</scope>
</reference>
<dbReference type="SUPFAM" id="SSF52058">
    <property type="entry name" value="L domain-like"/>
    <property type="match status" value="2"/>
</dbReference>
<dbReference type="FunFam" id="1.10.10.10:FF:000322">
    <property type="entry name" value="Probable disease resistance protein At1g63360"/>
    <property type="match status" value="1"/>
</dbReference>
<dbReference type="GO" id="GO:0006952">
    <property type="term" value="P:defense response"/>
    <property type="evidence" value="ECO:0007669"/>
    <property type="project" value="UniProtKB-KW"/>
</dbReference>
<dbReference type="InterPro" id="IPR027417">
    <property type="entry name" value="P-loop_NTPase"/>
</dbReference>
<dbReference type="CDD" id="cd14798">
    <property type="entry name" value="RX-CC_like"/>
    <property type="match status" value="1"/>
</dbReference>
<dbReference type="GO" id="GO:0043531">
    <property type="term" value="F:ADP binding"/>
    <property type="evidence" value="ECO:0007669"/>
    <property type="project" value="InterPro"/>
</dbReference>
<keyword evidence="4" id="KW-0547">Nucleotide-binding</keyword>
<dbReference type="Pfam" id="PF00931">
    <property type="entry name" value="NB-ARC"/>
    <property type="match status" value="1"/>
</dbReference>
<sequence>MADAIVGATVQVLLEKALFLATDGTVLAFGFKDELENLRGSVAMIQATLADAEEDKLCQNKVVQLWLKRLKEVAFDADHVLDELHHESLRREVESRNKQLKGKVCFFFFSCYSFITFRRRMAPKIRGINIKLKKINQEAHDFGLIGIQMAASIPASNELTISRQTDSIVGQNVVGRANDESNIVEMLLSSAEKVVSVIPIVGMGGIGKTTLAKLVYNNPQIDAHFGKKIWICVSENFQEVELFKLILESLTGRKVDLSSKDAIVKEIKKEMKDNRYLLVLDDVWNEKPKLWDDFFESLAGIVTTNGSRCLVTTRLGQVATIVSRHSPYLLGKLSDDDCWSILKEKAISGGEVPEEFNLIRQQILKWCNGLPLAASVLGGLLRIKRKEEWLSIVENRLLNLKEGDNSVEQILKLSFDNLPSALIRKCFGYCSIFAKDSEIERDLLIELWMAEGFLEPVLCNQSLMEDVGDQYIRVLLHSSLLEEVKYNWKTCYKMHDLVHDLAESISKPECVKSENGGIDNYNQVRYLAINSSDGITRKILNDTSASVRTLFVTRSISGDMLPKFKNLHVLNLHGAGLKELPPSIGKLKHLRFLDLSNSGIKTLPESLCKLYTLQTLRIDCLRYQDGFPVQVGLPKQMSNLINLRHLHYFNRDVEFQMPMNIGLLTCLQTLELFNVGKKKGRQIEELRCLKNLKGKLVIRNLQLVNSKEGAERANLCGKPNLLNLEFLWSHKNAESDNVEGDVLEGLRPHPNLQELYICGFMGDRFPYWFMSLTKLVDLSLIDCSTSKELPAGLGQLPFLQKLEFSGLENVRYIGPSFYGIDDDFGKVGGQLEVLSRTFFRALNVLTLKNMGNLVEWMEPDINVFPMLEILTIEDCSKLTTAPSHFPSLKILEITKNDHVSVVKKILSKVSTTLSSLTIIGNTGMTGLTCLSDVAPGLIGKNLHNLKSLTLRKCPDLTRLEVCSTSLQNLELIHCENLRELPEDLCRFQALRNLEMIGCPRIHSIPNSNLGQQSLLKSLEHLKITDCNALASVDTEMLESCVALKWLCLYDCPNLVSFPILESLQQMPSLVGASFHNCPKLMTLPKGFGFLPSLRQVRIGPFSTDDDHPSITKDNGFDWFGLISSSTLRSLEVYGLSSHKESLPHQLQYMTTLTHLYLHHFGMEALPDWLGNLVSLQSLHLLGCKKLRYLPSMAAMRCLTKLNYLHIDGCPLLKERCSPQSGPNSEWFKISQIPLLNIC</sequence>
<dbReference type="PANTHER" id="PTHR36766:SF70">
    <property type="entry name" value="DISEASE RESISTANCE PROTEIN RGA4"/>
    <property type="match status" value="1"/>
</dbReference>
<evidence type="ECO:0000256" key="6">
    <source>
        <dbReference type="ARBA" id="ARBA00022840"/>
    </source>
</evidence>
<feature type="domain" description="NB-ARC" evidence="7">
    <location>
        <begin position="183"/>
        <end position="347"/>
    </location>
</feature>
<evidence type="ECO:0000259" key="7">
    <source>
        <dbReference type="Pfam" id="PF00931"/>
    </source>
</evidence>
<dbReference type="Proteomes" id="UP001652660">
    <property type="component" value="Chromosome 1c"/>
</dbReference>
<gene>
    <name evidence="12" type="primary">LOC113706882</name>
</gene>
<dbReference type="RefSeq" id="XP_027084765.1">
    <property type="nucleotide sequence ID" value="XM_027228964.2"/>
</dbReference>
<evidence type="ECO:0000256" key="5">
    <source>
        <dbReference type="ARBA" id="ARBA00022821"/>
    </source>
</evidence>
<dbReference type="GeneID" id="113706882"/>
<feature type="domain" description="R13L1/DRL21-like LRR repeat region" evidence="10">
    <location>
        <begin position="1137"/>
        <end position="1202"/>
    </location>
</feature>
<evidence type="ECO:0000259" key="9">
    <source>
        <dbReference type="Pfam" id="PF23559"/>
    </source>
</evidence>
<dbReference type="AlphaFoldDB" id="A0A6P6U280"/>
<dbReference type="Gene3D" id="3.40.50.300">
    <property type="entry name" value="P-loop containing nucleotide triphosphate hydrolases"/>
    <property type="match status" value="1"/>
</dbReference>
<keyword evidence="5" id="KW-0611">Plant defense</keyword>
<keyword evidence="2" id="KW-0433">Leucine-rich repeat</keyword>
<evidence type="ECO:0000259" key="8">
    <source>
        <dbReference type="Pfam" id="PF18052"/>
    </source>
</evidence>
<feature type="domain" description="Disease resistance N-terminal" evidence="8">
    <location>
        <begin position="10"/>
        <end position="98"/>
    </location>
</feature>
<dbReference type="InterPro" id="IPR042197">
    <property type="entry name" value="Apaf_helical"/>
</dbReference>
<dbReference type="Gene3D" id="1.20.5.4130">
    <property type="match status" value="1"/>
</dbReference>
<comment type="similarity">
    <text evidence="1">Belongs to the disease resistance NB-LRR family.</text>
</comment>
<dbReference type="Pfam" id="PF18052">
    <property type="entry name" value="Rx_N"/>
    <property type="match status" value="1"/>
</dbReference>
<protein>
    <submittedName>
        <fullName evidence="12">Disease resistance protein RGA2-like</fullName>
    </submittedName>
</protein>
<keyword evidence="11" id="KW-1185">Reference proteome</keyword>
<reference evidence="12" key="2">
    <citation type="submission" date="2025-08" db="UniProtKB">
        <authorList>
            <consortium name="RefSeq"/>
        </authorList>
    </citation>
    <scope>IDENTIFICATION</scope>
    <source>
        <tissue evidence="12">Leaves</tissue>
    </source>
</reference>
<dbReference type="InterPro" id="IPR056789">
    <property type="entry name" value="LRR_R13L1-DRL21"/>
</dbReference>
<proteinExistence type="inferred from homology"/>
<dbReference type="PANTHER" id="PTHR36766">
    <property type="entry name" value="PLANT BROAD-SPECTRUM MILDEW RESISTANCE PROTEIN RPW8"/>
    <property type="match status" value="1"/>
</dbReference>
<dbReference type="InterPro" id="IPR036388">
    <property type="entry name" value="WH-like_DNA-bd_sf"/>
</dbReference>
<evidence type="ECO:0000256" key="2">
    <source>
        <dbReference type="ARBA" id="ARBA00022614"/>
    </source>
</evidence>
<feature type="domain" description="Disease resistance protein winged helix" evidence="9">
    <location>
        <begin position="432"/>
        <end position="502"/>
    </location>
</feature>
<dbReference type="SUPFAM" id="SSF52540">
    <property type="entry name" value="P-loop containing nucleoside triphosphate hydrolases"/>
    <property type="match status" value="1"/>
</dbReference>
<dbReference type="Gene3D" id="1.10.8.430">
    <property type="entry name" value="Helical domain of apoptotic protease-activating factors"/>
    <property type="match status" value="1"/>
</dbReference>
<evidence type="ECO:0000256" key="1">
    <source>
        <dbReference type="ARBA" id="ARBA00008894"/>
    </source>
</evidence>
<accession>A0A6P6U280</accession>
<dbReference type="InterPro" id="IPR038005">
    <property type="entry name" value="RX-like_CC"/>
</dbReference>